<dbReference type="InterPro" id="IPR010982">
    <property type="entry name" value="Lambda_DNA-bd_dom_sf"/>
</dbReference>
<evidence type="ECO:0000313" key="3">
    <source>
        <dbReference type="Proteomes" id="UP000285844"/>
    </source>
</evidence>
<name>A0A413Z2N8_9FIRM</name>
<dbReference type="Gene3D" id="1.10.260.40">
    <property type="entry name" value="lambda repressor-like DNA-binding domains"/>
    <property type="match status" value="1"/>
</dbReference>
<gene>
    <name evidence="2" type="ORF">DW858_01855</name>
</gene>
<dbReference type="GO" id="GO:0003677">
    <property type="term" value="F:DNA binding"/>
    <property type="evidence" value="ECO:0007669"/>
    <property type="project" value="InterPro"/>
</dbReference>
<dbReference type="InterPro" id="IPR001387">
    <property type="entry name" value="Cro/C1-type_HTH"/>
</dbReference>
<dbReference type="SUPFAM" id="SSF47413">
    <property type="entry name" value="lambda repressor-like DNA-binding domains"/>
    <property type="match status" value="1"/>
</dbReference>
<dbReference type="Pfam" id="PF13443">
    <property type="entry name" value="HTH_26"/>
    <property type="match status" value="1"/>
</dbReference>
<evidence type="ECO:0000259" key="1">
    <source>
        <dbReference type="Pfam" id="PF13443"/>
    </source>
</evidence>
<dbReference type="RefSeq" id="WP_118362341.1">
    <property type="nucleotide sequence ID" value="NZ_QRNK01000204.1"/>
</dbReference>
<proteinExistence type="predicted"/>
<comment type="caution">
    <text evidence="2">The sequence shown here is derived from an EMBL/GenBank/DDBJ whole genome shotgun (WGS) entry which is preliminary data.</text>
</comment>
<organism evidence="2 3">
    <name type="scientific">Lachnospira eligens</name>
    <dbReference type="NCBI Taxonomy" id="39485"/>
    <lineage>
        <taxon>Bacteria</taxon>
        <taxon>Bacillati</taxon>
        <taxon>Bacillota</taxon>
        <taxon>Clostridia</taxon>
        <taxon>Lachnospirales</taxon>
        <taxon>Lachnospiraceae</taxon>
        <taxon>Lachnospira</taxon>
    </lineage>
</organism>
<dbReference type="EMBL" id="QSHM01000001">
    <property type="protein sequence ID" value="RHC15599.1"/>
    <property type="molecule type" value="Genomic_DNA"/>
</dbReference>
<evidence type="ECO:0000313" key="2">
    <source>
        <dbReference type="EMBL" id="RHC15599.1"/>
    </source>
</evidence>
<dbReference type="AlphaFoldDB" id="A0A413Z2N8"/>
<accession>A0A413Z2N8</accession>
<sequence length="70" mass="8088">MAVSYKKLWVRLAEHELSTADLRKQAKIAPNTMTKLRKNEYVAMPILDKICKTLDVDYGDIMEYVPDNNS</sequence>
<feature type="domain" description="HTH cro/C1-type" evidence="1">
    <location>
        <begin position="7"/>
        <end position="67"/>
    </location>
</feature>
<reference evidence="2 3" key="1">
    <citation type="submission" date="2018-08" db="EMBL/GenBank/DDBJ databases">
        <title>A genome reference for cultivated species of the human gut microbiota.</title>
        <authorList>
            <person name="Zou Y."/>
            <person name="Xue W."/>
            <person name="Luo G."/>
        </authorList>
    </citation>
    <scope>NUCLEOTIDE SEQUENCE [LARGE SCALE GENOMIC DNA]</scope>
    <source>
        <strain evidence="2 3">AM37-3BH</strain>
    </source>
</reference>
<protein>
    <submittedName>
        <fullName evidence="2">XRE family transcriptional regulator</fullName>
    </submittedName>
</protein>
<dbReference type="Proteomes" id="UP000285844">
    <property type="component" value="Unassembled WGS sequence"/>
</dbReference>